<evidence type="ECO:0000256" key="1">
    <source>
        <dbReference type="SAM" id="MobiDB-lite"/>
    </source>
</evidence>
<keyword evidence="3" id="KW-1185">Reference proteome</keyword>
<feature type="compositionally biased region" description="Low complexity" evidence="1">
    <location>
        <begin position="96"/>
        <end position="108"/>
    </location>
</feature>
<accession>A0AAD9MP49</accession>
<feature type="compositionally biased region" description="Pro residues" evidence="1">
    <location>
        <begin position="81"/>
        <end position="95"/>
    </location>
</feature>
<proteinExistence type="predicted"/>
<feature type="compositionally biased region" description="Low complexity" evidence="1">
    <location>
        <begin position="23"/>
        <end position="35"/>
    </location>
</feature>
<dbReference type="EMBL" id="JAODUP010001398">
    <property type="protein sequence ID" value="KAK2140305.1"/>
    <property type="molecule type" value="Genomic_DNA"/>
</dbReference>
<dbReference type="Proteomes" id="UP001208570">
    <property type="component" value="Unassembled WGS sequence"/>
</dbReference>
<sequence length="176" mass="19297">MSENAEEMAAVGALPPGYRYGLPPGPYSPYGDPGRPGSPGPVLMMAPRMPQYYQPPQVIQRPQYVQAVLPPQPRILMNPPQLAPQPAPQPLPQPIPYQVSQQQQQQHQPPAPQQAPQQRRKLCFYVDEGEKLPDGPFLVQISKEESYQKFGGQGALQPQGSSSLSVQALGGNFYSL</sequence>
<organism evidence="2 3">
    <name type="scientific">Paralvinella palmiformis</name>
    <dbReference type="NCBI Taxonomy" id="53620"/>
    <lineage>
        <taxon>Eukaryota</taxon>
        <taxon>Metazoa</taxon>
        <taxon>Spiralia</taxon>
        <taxon>Lophotrochozoa</taxon>
        <taxon>Annelida</taxon>
        <taxon>Polychaeta</taxon>
        <taxon>Sedentaria</taxon>
        <taxon>Canalipalpata</taxon>
        <taxon>Terebellida</taxon>
        <taxon>Terebelliformia</taxon>
        <taxon>Alvinellidae</taxon>
        <taxon>Paralvinella</taxon>
    </lineage>
</organism>
<reference evidence="2" key="1">
    <citation type="journal article" date="2023" name="Mol. Biol. Evol.">
        <title>Third-Generation Sequencing Reveals the Adaptive Role of the Epigenome in Three Deep-Sea Polychaetes.</title>
        <authorList>
            <person name="Perez M."/>
            <person name="Aroh O."/>
            <person name="Sun Y."/>
            <person name="Lan Y."/>
            <person name="Juniper S.K."/>
            <person name="Young C.R."/>
            <person name="Angers B."/>
            <person name="Qian P.Y."/>
        </authorList>
    </citation>
    <scope>NUCLEOTIDE SEQUENCE</scope>
    <source>
        <strain evidence="2">P08H-3</strain>
    </source>
</reference>
<feature type="region of interest" description="Disordered" evidence="1">
    <location>
        <begin position="74"/>
        <end position="119"/>
    </location>
</feature>
<dbReference type="AlphaFoldDB" id="A0AAD9MP49"/>
<feature type="region of interest" description="Disordered" evidence="1">
    <location>
        <begin position="23"/>
        <end position="47"/>
    </location>
</feature>
<evidence type="ECO:0000313" key="3">
    <source>
        <dbReference type="Proteomes" id="UP001208570"/>
    </source>
</evidence>
<protein>
    <submittedName>
        <fullName evidence="2">Uncharacterized protein</fullName>
    </submittedName>
</protein>
<name>A0AAD9MP49_9ANNE</name>
<evidence type="ECO:0000313" key="2">
    <source>
        <dbReference type="EMBL" id="KAK2140305.1"/>
    </source>
</evidence>
<comment type="caution">
    <text evidence="2">The sequence shown here is derived from an EMBL/GenBank/DDBJ whole genome shotgun (WGS) entry which is preliminary data.</text>
</comment>
<gene>
    <name evidence="2" type="ORF">LSH36_1398g00015</name>
</gene>